<organism evidence="1 2">
    <name type="scientific">Catharanthus roseus</name>
    <name type="common">Madagascar periwinkle</name>
    <name type="synonym">Vinca rosea</name>
    <dbReference type="NCBI Taxonomy" id="4058"/>
    <lineage>
        <taxon>Eukaryota</taxon>
        <taxon>Viridiplantae</taxon>
        <taxon>Streptophyta</taxon>
        <taxon>Embryophyta</taxon>
        <taxon>Tracheophyta</taxon>
        <taxon>Spermatophyta</taxon>
        <taxon>Magnoliopsida</taxon>
        <taxon>eudicotyledons</taxon>
        <taxon>Gunneridae</taxon>
        <taxon>Pentapetalae</taxon>
        <taxon>asterids</taxon>
        <taxon>lamiids</taxon>
        <taxon>Gentianales</taxon>
        <taxon>Apocynaceae</taxon>
        <taxon>Rauvolfioideae</taxon>
        <taxon>Vinceae</taxon>
        <taxon>Catharanthinae</taxon>
        <taxon>Catharanthus</taxon>
    </lineage>
</organism>
<accession>A0ACC0ACW9</accession>
<gene>
    <name evidence="1" type="ORF">M9H77_26812</name>
</gene>
<evidence type="ECO:0000313" key="2">
    <source>
        <dbReference type="Proteomes" id="UP001060085"/>
    </source>
</evidence>
<comment type="caution">
    <text evidence="1">The sequence shown here is derived from an EMBL/GenBank/DDBJ whole genome shotgun (WGS) entry which is preliminary data.</text>
</comment>
<sequence length="404" mass="46303">MKAHPSLGKVPDRIKNMWYTEFGKWYRWDLMHECAIRDAWQKRVSLRYKNLMYEQEKIARPLHSRTFCSHHRVGPGRQQQLVIGSFDIFCGSPRVLYQEGEEVVKMHAAGTGQERGKELPRKCPHHSLDLGIHIQSFYNGISFRARQLINASAGGSTDNKTPQQEYDLIEQIAMNIYALGGQRAEPKTVAYDAPPPNPTTAKANLEDLMVKFMSAIDARKTIIKAVQRNKEAFIRNLEKHIGQLVKLLSERSPGTLSSNTAMNPREYVNAVSGRFDKERVKKERTRSRRLWSTSQIFRISQLLLTSVKGLTEHEAMMKLHETNEIRSSDRSLLWTVPSESKNDEEETKMDENRAETTKTEAIGKQAAPTADGRVHLTLAVNEKCPRHLFTKHKRPLARHYAYPS</sequence>
<protein>
    <submittedName>
        <fullName evidence="1">Uncharacterized protein</fullName>
    </submittedName>
</protein>
<evidence type="ECO:0000313" key="1">
    <source>
        <dbReference type="EMBL" id="KAI5658019.1"/>
    </source>
</evidence>
<name>A0ACC0ACW9_CATRO</name>
<keyword evidence="2" id="KW-1185">Reference proteome</keyword>
<dbReference type="EMBL" id="CM044706">
    <property type="protein sequence ID" value="KAI5658019.1"/>
    <property type="molecule type" value="Genomic_DNA"/>
</dbReference>
<reference evidence="2" key="1">
    <citation type="journal article" date="2023" name="Nat. Plants">
        <title>Single-cell RNA sequencing provides a high-resolution roadmap for understanding the multicellular compartmentation of specialized metabolism.</title>
        <authorList>
            <person name="Sun S."/>
            <person name="Shen X."/>
            <person name="Li Y."/>
            <person name="Li Y."/>
            <person name="Wang S."/>
            <person name="Li R."/>
            <person name="Zhang H."/>
            <person name="Shen G."/>
            <person name="Guo B."/>
            <person name="Wei J."/>
            <person name="Xu J."/>
            <person name="St-Pierre B."/>
            <person name="Chen S."/>
            <person name="Sun C."/>
        </authorList>
    </citation>
    <scope>NUCLEOTIDE SEQUENCE [LARGE SCALE GENOMIC DNA]</scope>
</reference>
<dbReference type="Proteomes" id="UP001060085">
    <property type="component" value="Linkage Group LG06"/>
</dbReference>
<proteinExistence type="predicted"/>